<dbReference type="SMART" id="SM00487">
    <property type="entry name" value="DEXDc"/>
    <property type="match status" value="1"/>
</dbReference>
<reference evidence="2 3" key="1">
    <citation type="submission" date="2024-07" db="EMBL/GenBank/DDBJ databases">
        <title>Chromosome-level genome assembly of the water stick insect Ranatra chinensis (Heteroptera: Nepidae).</title>
        <authorList>
            <person name="Liu X."/>
        </authorList>
    </citation>
    <scope>NUCLEOTIDE SEQUENCE [LARGE SCALE GENOMIC DNA]</scope>
    <source>
        <strain evidence="2">Cailab_2021Rc</strain>
        <tissue evidence="2">Muscle</tissue>
    </source>
</reference>
<keyword evidence="3" id="KW-1185">Reference proteome</keyword>
<dbReference type="Gene3D" id="3.40.50.10810">
    <property type="entry name" value="Tandem AAA-ATPase domain"/>
    <property type="match status" value="1"/>
</dbReference>
<dbReference type="EMBL" id="JBFDAA010000022">
    <property type="protein sequence ID" value="KAL1110499.1"/>
    <property type="molecule type" value="Genomic_DNA"/>
</dbReference>
<dbReference type="PROSITE" id="PS51192">
    <property type="entry name" value="HELICASE_ATP_BIND_1"/>
    <property type="match status" value="1"/>
</dbReference>
<name>A0ABD0XTM3_9HEMI</name>
<evidence type="ECO:0000313" key="3">
    <source>
        <dbReference type="Proteomes" id="UP001558652"/>
    </source>
</evidence>
<dbReference type="SUPFAM" id="SSF52540">
    <property type="entry name" value="P-loop containing nucleoside triphosphate hydrolases"/>
    <property type="match status" value="1"/>
</dbReference>
<proteinExistence type="predicted"/>
<dbReference type="AlphaFoldDB" id="A0ABD0XTM3"/>
<dbReference type="PANTHER" id="PTHR47161:SF1">
    <property type="entry name" value="LYMPHOID-SPECIFIC HELICASE"/>
    <property type="match status" value="1"/>
</dbReference>
<dbReference type="InterPro" id="IPR038718">
    <property type="entry name" value="SNF2-like_sf"/>
</dbReference>
<sequence>MGLGKTIQIIAFICHLYEKNLVGPFLIIGPLSTITNWKAEFNKFASKVPCVLYHGTVGERVLQKENVHNRYKLDGKQVYPVVITSYEISIKDKGFFFKYQWKYLIVDEGHRLKNYQSVLSRTLSLFPKVNSLLLTGTPLQNNLQELWSLLHFILPTVFDELGSFNEWLAVDDLNENSYKLIEKKNGTNMLSALHKVRVNLFFRIFGDWPNFPLFYKQNKLISAYSLNN</sequence>
<comment type="caution">
    <text evidence="2">The sequence shown here is derived from an EMBL/GenBank/DDBJ whole genome shotgun (WGS) entry which is preliminary data.</text>
</comment>
<dbReference type="PANTHER" id="PTHR47161">
    <property type="entry name" value="LYMPHOID-SPECIFIC HELICASE"/>
    <property type="match status" value="1"/>
</dbReference>
<dbReference type="Proteomes" id="UP001558652">
    <property type="component" value="Unassembled WGS sequence"/>
</dbReference>
<gene>
    <name evidence="2" type="ORF">AAG570_008027</name>
</gene>
<accession>A0ABD0XTM3</accession>
<dbReference type="InterPro" id="IPR000330">
    <property type="entry name" value="SNF2_N"/>
</dbReference>
<dbReference type="Pfam" id="PF00176">
    <property type="entry name" value="SNF2-rel_dom"/>
    <property type="match status" value="1"/>
</dbReference>
<dbReference type="InterPro" id="IPR027417">
    <property type="entry name" value="P-loop_NTPase"/>
</dbReference>
<organism evidence="2 3">
    <name type="scientific">Ranatra chinensis</name>
    <dbReference type="NCBI Taxonomy" id="642074"/>
    <lineage>
        <taxon>Eukaryota</taxon>
        <taxon>Metazoa</taxon>
        <taxon>Ecdysozoa</taxon>
        <taxon>Arthropoda</taxon>
        <taxon>Hexapoda</taxon>
        <taxon>Insecta</taxon>
        <taxon>Pterygota</taxon>
        <taxon>Neoptera</taxon>
        <taxon>Paraneoptera</taxon>
        <taxon>Hemiptera</taxon>
        <taxon>Heteroptera</taxon>
        <taxon>Panheteroptera</taxon>
        <taxon>Nepomorpha</taxon>
        <taxon>Nepidae</taxon>
        <taxon>Ranatrinae</taxon>
        <taxon>Ranatra</taxon>
    </lineage>
</organism>
<protein>
    <recommendedName>
        <fullName evidence="1">Helicase ATP-binding domain-containing protein</fullName>
    </recommendedName>
</protein>
<evidence type="ECO:0000259" key="1">
    <source>
        <dbReference type="PROSITE" id="PS51192"/>
    </source>
</evidence>
<evidence type="ECO:0000313" key="2">
    <source>
        <dbReference type="EMBL" id="KAL1110499.1"/>
    </source>
</evidence>
<feature type="domain" description="Helicase ATP-binding" evidence="1">
    <location>
        <begin position="1"/>
        <end position="156"/>
    </location>
</feature>
<dbReference type="InterPro" id="IPR014001">
    <property type="entry name" value="Helicase_ATP-bd"/>
</dbReference>